<dbReference type="Proteomes" id="UP000316921">
    <property type="component" value="Chromosome"/>
</dbReference>
<evidence type="ECO:0000259" key="3">
    <source>
        <dbReference type="Pfam" id="PF02897"/>
    </source>
</evidence>
<evidence type="ECO:0000313" key="5">
    <source>
        <dbReference type="Proteomes" id="UP000316921"/>
    </source>
</evidence>
<reference evidence="4 5" key="1">
    <citation type="submission" date="2019-02" db="EMBL/GenBank/DDBJ databases">
        <title>Deep-cultivation of Planctomycetes and their phenomic and genomic characterization uncovers novel biology.</title>
        <authorList>
            <person name="Wiegand S."/>
            <person name="Jogler M."/>
            <person name="Boedeker C."/>
            <person name="Pinto D."/>
            <person name="Vollmers J."/>
            <person name="Rivas-Marin E."/>
            <person name="Kohn T."/>
            <person name="Peeters S.H."/>
            <person name="Heuer A."/>
            <person name="Rast P."/>
            <person name="Oberbeckmann S."/>
            <person name="Bunk B."/>
            <person name="Jeske O."/>
            <person name="Meyerdierks A."/>
            <person name="Storesund J.E."/>
            <person name="Kallscheuer N."/>
            <person name="Luecker S."/>
            <person name="Lage O.M."/>
            <person name="Pohl T."/>
            <person name="Merkel B.J."/>
            <person name="Hornburger P."/>
            <person name="Mueller R.-W."/>
            <person name="Bruemmer F."/>
            <person name="Labrenz M."/>
            <person name="Spormann A.M."/>
            <person name="Op den Camp H."/>
            <person name="Overmann J."/>
            <person name="Amann R."/>
            <person name="Jetten M.S.M."/>
            <person name="Mascher T."/>
            <person name="Medema M.H."/>
            <person name="Devos D.P."/>
            <person name="Kaster A.-K."/>
            <person name="Ovreas L."/>
            <person name="Rohde M."/>
            <person name="Galperin M.Y."/>
            <person name="Jogler C."/>
        </authorList>
    </citation>
    <scope>NUCLEOTIDE SEQUENCE [LARGE SCALE GENOMIC DNA]</scope>
    <source>
        <strain evidence="4 5">Pla133</strain>
    </source>
</reference>
<organism evidence="4 5">
    <name type="scientific">Engelhardtia mirabilis</name>
    <dbReference type="NCBI Taxonomy" id="2528011"/>
    <lineage>
        <taxon>Bacteria</taxon>
        <taxon>Pseudomonadati</taxon>
        <taxon>Planctomycetota</taxon>
        <taxon>Planctomycetia</taxon>
        <taxon>Planctomycetia incertae sedis</taxon>
        <taxon>Engelhardtia</taxon>
    </lineage>
</organism>
<feature type="signal peptide" evidence="2">
    <location>
        <begin position="1"/>
        <end position="22"/>
    </location>
</feature>
<evidence type="ECO:0000256" key="2">
    <source>
        <dbReference type="SAM" id="SignalP"/>
    </source>
</evidence>
<feature type="region of interest" description="Disordered" evidence="1">
    <location>
        <begin position="20"/>
        <end position="43"/>
    </location>
</feature>
<dbReference type="Pfam" id="PF02897">
    <property type="entry name" value="Peptidase_S9_N"/>
    <property type="match status" value="1"/>
</dbReference>
<sequence precursor="true">MLALACWAGLFGGCASTAPASAGPDATTPESQAPPRPRWQDFLEPLDGRPRTLILERLREVDGTFEARPDCVIAAPSGGRLVVATTGYSPDGDPWDRTVQGAVQTLDAPGDPLRVLAQDLIVSSIEPSPDGSYVALLARDRDSGHSTWRILDTDAGTQIGPPLDGVAGGGFAWLPDLSGVVRATEVGAELSLVRRTFASGEEQPVWAAPASITSIDLTASDDGSQVIAVGRREDGSTGAWLVDLFGGPSLDLAAQFAEQPREWRAVGASGPLAFLLAIHDDGRYGGRVVAVDRRRQGAPTLEILRVDGHRIEDATLAAGHIVVARTAPWDGASSLAIHSASGAVERIVELPGVVRLRELRGSPRGDQLVALWSETSRPTIPIAIDPRTGAMTEAISGRPARFEVRASVERGTDHGQAQLIADCSAGYPATAPRVSVNPPSADRTHQLWVALGGAIQTDSTQSVLAGQWGDSLDPMADALVRADLIPMADAAERINEP</sequence>
<dbReference type="AlphaFoldDB" id="A0A518BR40"/>
<feature type="chain" id="PRO_5021955202" description="Peptidase S9A N-terminal domain-containing protein" evidence="2">
    <location>
        <begin position="23"/>
        <end position="497"/>
    </location>
</feature>
<accession>A0A518BR40</accession>
<evidence type="ECO:0000256" key="1">
    <source>
        <dbReference type="SAM" id="MobiDB-lite"/>
    </source>
</evidence>
<dbReference type="SUPFAM" id="SSF50993">
    <property type="entry name" value="Peptidase/esterase 'gauge' domain"/>
    <property type="match status" value="1"/>
</dbReference>
<protein>
    <recommendedName>
        <fullName evidence="3">Peptidase S9A N-terminal domain-containing protein</fullName>
    </recommendedName>
</protein>
<dbReference type="InterPro" id="IPR023302">
    <property type="entry name" value="Pept_S9A_N"/>
</dbReference>
<keyword evidence="5" id="KW-1185">Reference proteome</keyword>
<keyword evidence="2" id="KW-0732">Signal</keyword>
<feature type="domain" description="Peptidase S9A N-terminal" evidence="3">
    <location>
        <begin position="122"/>
        <end position="391"/>
    </location>
</feature>
<proteinExistence type="predicted"/>
<name>A0A518BR40_9BACT</name>
<dbReference type="GO" id="GO:0004252">
    <property type="term" value="F:serine-type endopeptidase activity"/>
    <property type="evidence" value="ECO:0007669"/>
    <property type="project" value="InterPro"/>
</dbReference>
<dbReference type="EMBL" id="CP036287">
    <property type="protein sequence ID" value="QDU69426.1"/>
    <property type="molecule type" value="Genomic_DNA"/>
</dbReference>
<dbReference type="KEGG" id="pbap:Pla133_45460"/>
<dbReference type="RefSeq" id="WP_419191840.1">
    <property type="nucleotide sequence ID" value="NZ_CP036287.1"/>
</dbReference>
<evidence type="ECO:0000313" key="4">
    <source>
        <dbReference type="EMBL" id="QDU69426.1"/>
    </source>
</evidence>
<gene>
    <name evidence="4" type="ORF">Pla133_45460</name>
</gene>
<dbReference type="Gene3D" id="2.130.10.120">
    <property type="entry name" value="Prolyl oligopeptidase, N-terminal domain"/>
    <property type="match status" value="1"/>
</dbReference>